<dbReference type="GO" id="GO:0006635">
    <property type="term" value="P:fatty acid beta-oxidation"/>
    <property type="evidence" value="ECO:0007669"/>
    <property type="project" value="TreeGrafter"/>
</dbReference>
<protein>
    <submittedName>
        <fullName evidence="4">Enoyl-CoA hydratase</fullName>
    </submittedName>
</protein>
<dbReference type="OrthoDB" id="254175at2"/>
<evidence type="ECO:0000313" key="5">
    <source>
        <dbReference type="Proteomes" id="UP000061660"/>
    </source>
</evidence>
<dbReference type="Pfam" id="PF00378">
    <property type="entry name" value="ECH_1"/>
    <property type="match status" value="1"/>
</dbReference>
<dbReference type="InterPro" id="IPR014748">
    <property type="entry name" value="Enoyl-CoA_hydra_C"/>
</dbReference>
<proteinExistence type="inferred from homology"/>
<dbReference type="STRING" id="162209.IJ22_51960"/>
<dbReference type="PANTHER" id="PTHR11941:SF54">
    <property type="entry name" value="ENOYL-COA HYDRATASE, MITOCHONDRIAL"/>
    <property type="match status" value="1"/>
</dbReference>
<evidence type="ECO:0000313" key="4">
    <source>
        <dbReference type="EMBL" id="ALS25455.1"/>
    </source>
</evidence>
<dbReference type="SUPFAM" id="SSF52096">
    <property type="entry name" value="ClpP/crotonase"/>
    <property type="match status" value="1"/>
</dbReference>
<dbReference type="EMBL" id="CP013652">
    <property type="protein sequence ID" value="ALS25455.1"/>
    <property type="molecule type" value="Genomic_DNA"/>
</dbReference>
<name>A0A0U2N2L8_9BACL</name>
<dbReference type="AlphaFoldDB" id="A0A0U2N2L8"/>
<keyword evidence="5" id="KW-1185">Reference proteome</keyword>
<comment type="similarity">
    <text evidence="1 3">Belongs to the enoyl-CoA hydratase/isomerase family.</text>
</comment>
<dbReference type="FunFam" id="1.10.12.10:FF:000001">
    <property type="entry name" value="Probable enoyl-CoA hydratase, mitochondrial"/>
    <property type="match status" value="1"/>
</dbReference>
<organism evidence="4 5">
    <name type="scientific">Paenibacillus naphthalenovorans</name>
    <dbReference type="NCBI Taxonomy" id="162209"/>
    <lineage>
        <taxon>Bacteria</taxon>
        <taxon>Bacillati</taxon>
        <taxon>Bacillota</taxon>
        <taxon>Bacilli</taxon>
        <taxon>Bacillales</taxon>
        <taxon>Paenibacillaceae</taxon>
        <taxon>Paenibacillus</taxon>
    </lineage>
</organism>
<dbReference type="PROSITE" id="PS00166">
    <property type="entry name" value="ENOYL_COA_HYDRATASE"/>
    <property type="match status" value="1"/>
</dbReference>
<dbReference type="CDD" id="cd06558">
    <property type="entry name" value="crotonase-like"/>
    <property type="match status" value="1"/>
</dbReference>
<evidence type="ECO:0000256" key="1">
    <source>
        <dbReference type="ARBA" id="ARBA00005254"/>
    </source>
</evidence>
<dbReference type="RefSeq" id="WP_062410802.1">
    <property type="nucleotide sequence ID" value="NZ_BJCS01000016.1"/>
</dbReference>
<dbReference type="InterPro" id="IPR001753">
    <property type="entry name" value="Enoyl-CoA_hydra/iso"/>
</dbReference>
<reference evidence="4 5" key="2">
    <citation type="journal article" date="2016" name="Genome Announc.">
        <title>Complete Genome Sequences of Two Interactive Moderate Thermophiles, Paenibacillus napthalenovorans 32O-Y and Paenibacillus sp. 32O-W.</title>
        <authorList>
            <person name="Butler R.R.III."/>
            <person name="Wang J."/>
            <person name="Stark B.C."/>
            <person name="Pombert J.F."/>
        </authorList>
    </citation>
    <scope>NUCLEOTIDE SEQUENCE [LARGE SCALE GENOMIC DNA]</scope>
    <source>
        <strain evidence="4 5">32O-Y</strain>
    </source>
</reference>
<sequence>MEESLVLLDKREHLAVITLNRAERLNCFDYRMLVQLEQAVSGIRMDNDVYAVIITGAGDKAFSAGADLKERQTLTEQEVRRNVMKIRDVFTMIEELPQPTIAAMNGHALGGGLELALSCDFRYAVQGALIGLTEVSWAIVPGGGGTQRLPRLIGMARAKELIFTARRITAGEALALGMLNGVAGEGEDVMRPALNLADEIMKNGPLAVRQAKYAIQYGSEADLKTGLRIESQAYEAIIPTADRIEALAAFKEKRAPRFVGR</sequence>
<evidence type="ECO:0000256" key="2">
    <source>
        <dbReference type="ARBA" id="ARBA00023239"/>
    </source>
</evidence>
<dbReference type="GO" id="GO:0016836">
    <property type="term" value="F:hydro-lyase activity"/>
    <property type="evidence" value="ECO:0007669"/>
    <property type="project" value="UniProtKB-ARBA"/>
</dbReference>
<gene>
    <name evidence="4" type="ORF">IJ22_51960</name>
</gene>
<accession>A0A0U2N2L8</accession>
<dbReference type="FunFam" id="3.90.226.10:FF:000009">
    <property type="entry name" value="Carnitinyl-CoA dehydratase"/>
    <property type="match status" value="1"/>
</dbReference>
<dbReference type="PATRIC" id="fig|162209.4.peg.5492"/>
<dbReference type="PANTHER" id="PTHR11941">
    <property type="entry name" value="ENOYL-COA HYDRATASE-RELATED"/>
    <property type="match status" value="1"/>
</dbReference>
<dbReference type="Gene3D" id="3.90.226.10">
    <property type="entry name" value="2-enoyl-CoA Hydratase, Chain A, domain 1"/>
    <property type="match status" value="1"/>
</dbReference>
<reference evidence="5" key="1">
    <citation type="submission" date="2015-12" db="EMBL/GenBank/DDBJ databases">
        <title>Complete genome sequences of two moderately thermophilic Paenibacillus species.</title>
        <authorList>
            <person name="Butler R.III."/>
            <person name="Wang J."/>
            <person name="Stark B.C."/>
            <person name="Pombert J.-F."/>
        </authorList>
    </citation>
    <scope>NUCLEOTIDE SEQUENCE [LARGE SCALE GENOMIC DNA]</scope>
    <source>
        <strain evidence="5">32O-Y</strain>
    </source>
</reference>
<keyword evidence="2" id="KW-0456">Lyase</keyword>
<dbReference type="InterPro" id="IPR029045">
    <property type="entry name" value="ClpP/crotonase-like_dom_sf"/>
</dbReference>
<dbReference type="Proteomes" id="UP000061660">
    <property type="component" value="Chromosome"/>
</dbReference>
<dbReference type="KEGG" id="pnp:IJ22_51960"/>
<dbReference type="Gene3D" id="1.10.12.10">
    <property type="entry name" value="Lyase 2-enoyl-coa Hydratase, Chain A, domain 2"/>
    <property type="match status" value="1"/>
</dbReference>
<dbReference type="InterPro" id="IPR018376">
    <property type="entry name" value="Enoyl-CoA_hyd/isom_CS"/>
</dbReference>
<evidence type="ECO:0000256" key="3">
    <source>
        <dbReference type="RuleBase" id="RU003707"/>
    </source>
</evidence>